<comment type="caution">
    <text evidence="3">The sequence shown here is derived from an EMBL/GenBank/DDBJ whole genome shotgun (WGS) entry which is preliminary data.</text>
</comment>
<evidence type="ECO:0000313" key="4">
    <source>
        <dbReference type="Proteomes" id="UP001144110"/>
    </source>
</evidence>
<dbReference type="CDD" id="cd03443">
    <property type="entry name" value="PaaI_thioesterase"/>
    <property type="match status" value="1"/>
</dbReference>
<dbReference type="PANTHER" id="PTHR42856">
    <property type="entry name" value="ACYL-COENZYME A THIOESTERASE PAAI"/>
    <property type="match status" value="1"/>
</dbReference>
<dbReference type="InterPro" id="IPR003736">
    <property type="entry name" value="PAAI_dom"/>
</dbReference>
<dbReference type="InterPro" id="IPR029069">
    <property type="entry name" value="HotDog_dom_sf"/>
</dbReference>
<keyword evidence="1" id="KW-0378">Hydrolase</keyword>
<dbReference type="SUPFAM" id="SSF54637">
    <property type="entry name" value="Thioesterase/thiol ester dehydrase-isomerase"/>
    <property type="match status" value="1"/>
</dbReference>
<name>A0AAE3P4Y4_9BACT</name>
<sequence>MDEKIYEKVKNYIYQNDKLFGFLGAQITEMREGSAKVEMQVKENHLNAAKVCQGGVIFTLADLVFALASNSYGILALAIKAHITYIKPARAGDTLVARAQEFHRGKTLATYHITVSKKDTGEKVAFFEGMVYRFDEPIFKE</sequence>
<dbReference type="AlphaFoldDB" id="A0AAE3P4Y4"/>
<dbReference type="Proteomes" id="UP001144110">
    <property type="component" value="Unassembled WGS sequence"/>
</dbReference>
<evidence type="ECO:0000256" key="1">
    <source>
        <dbReference type="ARBA" id="ARBA00022801"/>
    </source>
</evidence>
<dbReference type="InterPro" id="IPR052723">
    <property type="entry name" value="Acyl-CoA_thioesterase_PaaI"/>
</dbReference>
<dbReference type="EMBL" id="JAPHEG010000002">
    <property type="protein sequence ID" value="MDF2953388.1"/>
    <property type="molecule type" value="Genomic_DNA"/>
</dbReference>
<evidence type="ECO:0000313" key="3">
    <source>
        <dbReference type="EMBL" id="MDF2953388.1"/>
    </source>
</evidence>
<dbReference type="GO" id="GO:0016289">
    <property type="term" value="F:acyl-CoA hydrolase activity"/>
    <property type="evidence" value="ECO:0007669"/>
    <property type="project" value="TreeGrafter"/>
</dbReference>
<proteinExistence type="predicted"/>
<protein>
    <submittedName>
        <fullName evidence="3">Acyl-CoA thioesterase PaaI</fullName>
    </submittedName>
</protein>
<dbReference type="Gene3D" id="3.10.129.10">
    <property type="entry name" value="Hotdog Thioesterase"/>
    <property type="match status" value="1"/>
</dbReference>
<gene>
    <name evidence="3" type="ORF">OD816_000633</name>
</gene>
<dbReference type="NCBIfam" id="TIGR00369">
    <property type="entry name" value="unchar_dom_1"/>
    <property type="match status" value="1"/>
</dbReference>
<evidence type="ECO:0000259" key="2">
    <source>
        <dbReference type="Pfam" id="PF03061"/>
    </source>
</evidence>
<dbReference type="Pfam" id="PF03061">
    <property type="entry name" value="4HBT"/>
    <property type="match status" value="1"/>
</dbReference>
<feature type="domain" description="Thioesterase" evidence="2">
    <location>
        <begin position="52"/>
        <end position="122"/>
    </location>
</feature>
<dbReference type="PANTHER" id="PTHR42856:SF1">
    <property type="entry name" value="ACYL-COENZYME A THIOESTERASE PAAI"/>
    <property type="match status" value="1"/>
</dbReference>
<reference evidence="3" key="1">
    <citation type="submission" date="2022-11" db="EMBL/GenBank/DDBJ databases">
        <title>Candidatus Alkanophaga archaea from heated hydrothermal vent sediment oxidize petroleum alkanes.</title>
        <authorList>
            <person name="Zehnle H."/>
            <person name="Laso-Perez R."/>
            <person name="Lipp J."/>
            <person name="Teske A."/>
            <person name="Wegener G."/>
        </authorList>
    </citation>
    <scope>NUCLEOTIDE SEQUENCE</scope>
    <source>
        <strain evidence="3">MCA70</strain>
    </source>
</reference>
<accession>A0AAE3P4Y4</accession>
<dbReference type="InterPro" id="IPR006683">
    <property type="entry name" value="Thioestr_dom"/>
</dbReference>
<organism evidence="3 4">
    <name type="scientific">Candidatus Thermodesulfobacterium syntrophicum</name>
    <dbReference type="NCBI Taxonomy" id="3060442"/>
    <lineage>
        <taxon>Bacteria</taxon>
        <taxon>Pseudomonadati</taxon>
        <taxon>Thermodesulfobacteriota</taxon>
        <taxon>Thermodesulfobacteria</taxon>
        <taxon>Thermodesulfobacteriales</taxon>
        <taxon>Thermodesulfobacteriaceae</taxon>
        <taxon>Thermodesulfobacterium</taxon>
    </lineage>
</organism>